<dbReference type="AlphaFoldDB" id="A0AAX2CKF7"/>
<feature type="transmembrane region" description="Helical" evidence="1">
    <location>
        <begin position="9"/>
        <end position="28"/>
    </location>
</feature>
<keyword evidence="1" id="KW-0812">Transmembrane</keyword>
<evidence type="ECO:0000313" key="2">
    <source>
        <dbReference type="EMBL" id="SCM00076.1"/>
    </source>
</evidence>
<accession>A0AAX2CKF7</accession>
<dbReference type="Pfam" id="PF13346">
    <property type="entry name" value="ABC2_membrane_5"/>
    <property type="match status" value="1"/>
</dbReference>
<dbReference type="PANTHER" id="PTHR41309">
    <property type="entry name" value="MEMBRANE PROTEIN-RELATED"/>
    <property type="match status" value="1"/>
</dbReference>
<keyword evidence="1" id="KW-1133">Transmembrane helix</keyword>
<dbReference type="EMBL" id="FMIK01000043">
    <property type="protein sequence ID" value="SCM00076.1"/>
    <property type="molecule type" value="Genomic_DNA"/>
</dbReference>
<dbReference type="RefSeq" id="WP_087099109.1">
    <property type="nucleotide sequence ID" value="NZ_CP066179.1"/>
</dbReference>
<feature type="transmembrane region" description="Helical" evidence="1">
    <location>
        <begin position="76"/>
        <end position="105"/>
    </location>
</feature>
<feature type="transmembrane region" description="Helical" evidence="1">
    <location>
        <begin position="180"/>
        <end position="205"/>
    </location>
</feature>
<name>A0AAX2CKF7_9BACI</name>
<reference evidence="2 3" key="1">
    <citation type="submission" date="2016-08" db="EMBL/GenBank/DDBJ databases">
        <authorList>
            <person name="Loux V."/>
            <person name="Rue O."/>
        </authorList>
    </citation>
    <scope>NUCLEOTIDE SEQUENCE [LARGE SCALE GENOMIC DNA]</scope>
    <source>
        <strain evidence="2 3">AFSSA_08CEB44bac</strain>
    </source>
</reference>
<sequence length="210" mass="24298">MQQLILKDIFLQRTIFLICFIFPFYGMLKQSIEPYQLATVCFATCLFMISFSIVTEEKNSTEKILVSLPCTRKEIVIAKYISTAFFIMAGFIITCVLLIVPVLLFRDHINIPWYALLIAGFFSILYAAMILPMKYSGNKQMLTIFGIVILFPIFGLQGFMCNVFAEERLMLMFFQSSNVMLVISILSIVAWMSYFISMFVSIIIFKQREF</sequence>
<evidence type="ECO:0000313" key="3">
    <source>
        <dbReference type="Proteomes" id="UP000242164"/>
    </source>
</evidence>
<dbReference type="PANTHER" id="PTHR41309:SF2">
    <property type="entry name" value="MEMBRANE PROTEIN"/>
    <property type="match status" value="1"/>
</dbReference>
<feature type="transmembrane region" description="Helical" evidence="1">
    <location>
        <begin position="111"/>
        <end position="129"/>
    </location>
</feature>
<keyword evidence="1" id="KW-0472">Membrane</keyword>
<gene>
    <name evidence="2" type="ORF">BCB44BAC_03267</name>
</gene>
<feature type="transmembrane region" description="Helical" evidence="1">
    <location>
        <begin position="141"/>
        <end position="160"/>
    </location>
</feature>
<feature type="transmembrane region" description="Helical" evidence="1">
    <location>
        <begin position="34"/>
        <end position="55"/>
    </location>
</feature>
<proteinExistence type="predicted"/>
<evidence type="ECO:0000256" key="1">
    <source>
        <dbReference type="SAM" id="Phobius"/>
    </source>
</evidence>
<protein>
    <submittedName>
        <fullName evidence="2">ABC transporter permease protein</fullName>
    </submittedName>
</protein>
<dbReference type="InterPro" id="IPR025699">
    <property type="entry name" value="ABC2_memb-like"/>
</dbReference>
<dbReference type="Proteomes" id="UP000242164">
    <property type="component" value="Unassembled WGS sequence"/>
</dbReference>
<organism evidence="2 3">
    <name type="scientific">Bacillus cytotoxicus</name>
    <dbReference type="NCBI Taxonomy" id="580165"/>
    <lineage>
        <taxon>Bacteria</taxon>
        <taxon>Bacillati</taxon>
        <taxon>Bacillota</taxon>
        <taxon>Bacilli</taxon>
        <taxon>Bacillales</taxon>
        <taxon>Bacillaceae</taxon>
        <taxon>Bacillus</taxon>
        <taxon>Bacillus cereus group</taxon>
    </lineage>
</organism>
<comment type="caution">
    <text evidence="2">The sequence shown here is derived from an EMBL/GenBank/DDBJ whole genome shotgun (WGS) entry which is preliminary data.</text>
</comment>